<dbReference type="PROSITE" id="PS50113">
    <property type="entry name" value="PAC"/>
    <property type="match status" value="1"/>
</dbReference>
<proteinExistence type="evidence at transcript level"/>
<dbReference type="PROSITE" id="PS50112">
    <property type="entry name" value="PAS"/>
    <property type="match status" value="2"/>
</dbReference>
<feature type="domain" description="PAS" evidence="7">
    <location>
        <begin position="77"/>
        <end position="99"/>
    </location>
</feature>
<dbReference type="SMART" id="SM00086">
    <property type="entry name" value="PAC"/>
    <property type="match status" value="2"/>
</dbReference>
<dbReference type="NCBIfam" id="TIGR00229">
    <property type="entry name" value="sensory_box"/>
    <property type="match status" value="2"/>
</dbReference>
<accession>A0A126X2Y7</accession>
<evidence type="ECO:0000313" key="9">
    <source>
        <dbReference type="EMBL" id="AML79063.1"/>
    </source>
</evidence>
<dbReference type="GO" id="GO:0005634">
    <property type="term" value="C:nucleus"/>
    <property type="evidence" value="ECO:0007669"/>
    <property type="project" value="TreeGrafter"/>
</dbReference>
<dbReference type="InterPro" id="IPR001610">
    <property type="entry name" value="PAC"/>
</dbReference>
<keyword evidence="5" id="KW-0157">Chromophore</keyword>
<dbReference type="EMBL" id="KU701463">
    <property type="protein sequence ID" value="AML79063.1"/>
    <property type="molecule type" value="mRNA"/>
</dbReference>
<keyword evidence="2" id="KW-0716">Sensory transduction</keyword>
<feature type="domain" description="PAS" evidence="7">
    <location>
        <begin position="305"/>
        <end position="327"/>
    </location>
</feature>
<evidence type="ECO:0000256" key="6">
    <source>
        <dbReference type="ARBA" id="ARBA00023170"/>
    </source>
</evidence>
<sequence>MGRRFCASLPLHTSSSLPSVAELQSFSPSPTSQASIPQLVAESLTRTYDGSLVQSLKKLRHHNFVITEPNFRHGHLVVYASDGFLQMTGYLAEEVMGRNPKFLQGPDTDRRSVLLIRDSVSQERPCTVTLLNYTKQGWPFWVLFHMAPVFSPADGRLMHFVSAQIPLSECFFGLVKQGLICDAASVVPSHKDALVLSIALLEQKIENAGHFRSSPCFKGQWLTGTGLNGSCDGQKKKKMKVALTVVQLVVHELTISSKRKNAEAVHTRRLSENADTALCSSLTLALTRIQQSFVISNPCLPGMPVIYASDMFLGLTGYSKEEVLGRNCRFLQGQETDTGVVQQMGDCIRTERACTVRILNYRKDKAAFWNLLHVAPVRDHTGKVACFVGVQVDLGASKAECCLRQESGMAPVMQQLGAVGAVKVVVRGLQGRGLCRNLRLS</sequence>
<evidence type="ECO:0000259" key="8">
    <source>
        <dbReference type="PROSITE" id="PS50113"/>
    </source>
</evidence>
<dbReference type="Gene3D" id="3.30.450.20">
    <property type="entry name" value="PAS domain"/>
    <property type="match status" value="2"/>
</dbReference>
<evidence type="ECO:0000259" key="7">
    <source>
        <dbReference type="PROSITE" id="PS50112"/>
    </source>
</evidence>
<keyword evidence="6" id="KW-0675">Receptor</keyword>
<dbReference type="InterPro" id="IPR000700">
    <property type="entry name" value="PAS-assoc_C"/>
</dbReference>
<dbReference type="CDD" id="cd00130">
    <property type="entry name" value="PAS"/>
    <property type="match status" value="2"/>
</dbReference>
<evidence type="ECO:0000256" key="2">
    <source>
        <dbReference type="ARBA" id="ARBA00022606"/>
    </source>
</evidence>
<dbReference type="GO" id="GO:0009637">
    <property type="term" value="P:response to blue light"/>
    <property type="evidence" value="ECO:0007669"/>
    <property type="project" value="UniProtKB-ARBA"/>
</dbReference>
<dbReference type="AlphaFoldDB" id="A0A126X2Y7"/>
<evidence type="ECO:0000256" key="3">
    <source>
        <dbReference type="ARBA" id="ARBA00022630"/>
    </source>
</evidence>
<keyword evidence="1" id="KW-0600">Photoreceptor protein</keyword>
<organism evidence="9">
    <name type="scientific">Lonchitis hirsuta</name>
    <name type="common">Tomato fern</name>
    <dbReference type="NCBI Taxonomy" id="32095"/>
    <lineage>
        <taxon>Eukaryota</taxon>
        <taxon>Viridiplantae</taxon>
        <taxon>Streptophyta</taxon>
        <taxon>Embryophyta</taxon>
        <taxon>Tracheophyta</taxon>
        <taxon>Polypodiopsida</taxon>
        <taxon>Polypodiidae</taxon>
        <taxon>Polypodiales</taxon>
        <taxon>Lindsaeineae</taxon>
        <taxon>Lonchitidaceae</taxon>
        <taxon>Lonchitis</taxon>
    </lineage>
</organism>
<evidence type="ECO:0000256" key="1">
    <source>
        <dbReference type="ARBA" id="ARBA00022543"/>
    </source>
</evidence>
<dbReference type="PANTHER" id="PTHR47429">
    <property type="entry name" value="PROTEIN TWIN LOV 1"/>
    <property type="match status" value="1"/>
</dbReference>
<keyword evidence="3" id="KW-0285">Flavoprotein</keyword>
<dbReference type="GO" id="GO:0009881">
    <property type="term" value="F:photoreceptor activity"/>
    <property type="evidence" value="ECO:0007669"/>
    <property type="project" value="UniProtKB-KW"/>
</dbReference>
<keyword evidence="4" id="KW-0288">FMN</keyword>
<dbReference type="SUPFAM" id="SSF55785">
    <property type="entry name" value="PYP-like sensor domain (PAS domain)"/>
    <property type="match status" value="2"/>
</dbReference>
<dbReference type="InterPro" id="IPR035965">
    <property type="entry name" value="PAS-like_dom_sf"/>
</dbReference>
<feature type="domain" description="PAC" evidence="8">
    <location>
        <begin position="352"/>
        <end position="406"/>
    </location>
</feature>
<evidence type="ECO:0000256" key="5">
    <source>
        <dbReference type="ARBA" id="ARBA00022991"/>
    </source>
</evidence>
<reference evidence="9" key="1">
    <citation type="journal article" date="2016" name="Proc. Natl. Acad. Sci. U.S.A.">
        <title>Functional and topological diversity of LOV domain photoreceptors.</title>
        <authorList>
            <person name="Glantz S.T."/>
            <person name="Carpenter E.J."/>
            <person name="Melkonian M."/>
            <person name="Gardner K.H."/>
            <person name="Boyden E.S."/>
            <person name="Wong G.K."/>
            <person name="Chow B.Y."/>
        </authorList>
    </citation>
    <scope>NUCLEOTIDE SEQUENCE</scope>
    <source>
        <strain evidence="9">VVRN_2008169</strain>
    </source>
</reference>
<dbReference type="PANTHER" id="PTHR47429:SF2">
    <property type="entry name" value="PROTEIN TWIN LOV 1"/>
    <property type="match status" value="1"/>
</dbReference>
<dbReference type="Pfam" id="PF13426">
    <property type="entry name" value="PAS_9"/>
    <property type="match status" value="2"/>
</dbReference>
<name>A0A126X2Y7_LONHI</name>
<protein>
    <submittedName>
        <fullName evidence="9">Putative LOV domain-containing protein</fullName>
    </submittedName>
</protein>
<evidence type="ECO:0000256" key="4">
    <source>
        <dbReference type="ARBA" id="ARBA00022643"/>
    </source>
</evidence>
<dbReference type="InterPro" id="IPR000014">
    <property type="entry name" value="PAS"/>
</dbReference>